<accession>A0A3G6T7W4</accession>
<dbReference type="Proteomes" id="UP000271193">
    <property type="component" value="Chromosome"/>
</dbReference>
<protein>
    <recommendedName>
        <fullName evidence="1">YubB ferredoxin-like domain-containing protein</fullName>
    </recommendedName>
</protein>
<dbReference type="KEGG" id="cben:EG339_12165"/>
<organism evidence="2 3">
    <name type="scientific">Chryseobacterium bernardetii</name>
    <dbReference type="NCBI Taxonomy" id="1241978"/>
    <lineage>
        <taxon>Bacteria</taxon>
        <taxon>Pseudomonadati</taxon>
        <taxon>Bacteroidota</taxon>
        <taxon>Flavobacteriia</taxon>
        <taxon>Flavobacteriales</taxon>
        <taxon>Weeksellaceae</taxon>
        <taxon>Chryseobacterium group</taxon>
        <taxon>Chryseobacterium</taxon>
    </lineage>
</organism>
<reference evidence="3" key="1">
    <citation type="submission" date="2018-11" db="EMBL/GenBank/DDBJ databases">
        <title>Proposal to divide the Flavobacteriaceae and reorganize its genera based on Amino Acid Identity values calculated from whole genome sequences.</title>
        <authorList>
            <person name="Nicholson A.C."/>
            <person name="Gulvik C.A."/>
            <person name="Whitney A.M."/>
            <person name="Humrighouse B.W."/>
            <person name="Bell M."/>
            <person name="Holmes B."/>
            <person name="Steigerwalt A.G."/>
            <person name="Villarma A."/>
            <person name="Sheth M."/>
            <person name="Batra D."/>
            <person name="Pryor J."/>
            <person name="Bernardet J.-F."/>
            <person name="Hugo C."/>
            <person name="Kampfer P."/>
            <person name="Newman J."/>
            <person name="McQuiston J.R."/>
        </authorList>
    </citation>
    <scope>NUCLEOTIDE SEQUENCE [LARGE SCALE GENOMIC DNA]</scope>
    <source>
        <strain evidence="3">G0229</strain>
    </source>
</reference>
<dbReference type="SUPFAM" id="SSF160940">
    <property type="entry name" value="Api92-like"/>
    <property type="match status" value="1"/>
</dbReference>
<name>A0A3G6T7W4_9FLAO</name>
<dbReference type="InterPro" id="IPR041329">
    <property type="entry name" value="YubB_C"/>
</dbReference>
<dbReference type="RefSeq" id="WP_123870298.1">
    <property type="nucleotide sequence ID" value="NZ_CP033932.1"/>
</dbReference>
<dbReference type="GeneID" id="99065563"/>
<feature type="domain" description="YubB ferredoxin-like" evidence="1">
    <location>
        <begin position="50"/>
        <end position="134"/>
    </location>
</feature>
<dbReference type="EMBL" id="CP033932">
    <property type="protein sequence ID" value="AZB25278.1"/>
    <property type="molecule type" value="Genomic_DNA"/>
</dbReference>
<gene>
    <name evidence="2" type="ORF">EG339_12165</name>
</gene>
<sequence>MANRCNNKVTFKGNQASLNQVSDLFRTMIDNESKGKIGQLPDFIQSEYGYFSEIYKDETEECSFHYDTRWSPNIEVLWTIANHFDVEFVLSYEESGCMLLGKTFYENEILKDYCLNQSDFQDCSYNEEENNYQFEGNIYEYKDEIMKILLGRKIAFGQS</sequence>
<evidence type="ECO:0000313" key="3">
    <source>
        <dbReference type="Proteomes" id="UP000271193"/>
    </source>
</evidence>
<dbReference type="Gene3D" id="3.30.70.1270">
    <property type="entry name" value="Api92-like domains"/>
    <property type="match status" value="1"/>
</dbReference>
<keyword evidence="3" id="KW-1185">Reference proteome</keyword>
<proteinExistence type="predicted"/>
<dbReference type="AlphaFoldDB" id="A0A3G6T7W4"/>
<evidence type="ECO:0000313" key="2">
    <source>
        <dbReference type="EMBL" id="AZB25278.1"/>
    </source>
</evidence>
<dbReference type="Pfam" id="PF18406">
    <property type="entry name" value="DUF1281_C"/>
    <property type="match status" value="1"/>
</dbReference>
<evidence type="ECO:0000259" key="1">
    <source>
        <dbReference type="Pfam" id="PF18406"/>
    </source>
</evidence>